<dbReference type="AlphaFoldDB" id="A0A0F8Z5Y9"/>
<feature type="non-terminal residue" evidence="1">
    <location>
        <position position="1"/>
    </location>
</feature>
<dbReference type="EMBL" id="LAZR01065459">
    <property type="protein sequence ID" value="KKK55501.1"/>
    <property type="molecule type" value="Genomic_DNA"/>
</dbReference>
<evidence type="ECO:0000313" key="1">
    <source>
        <dbReference type="EMBL" id="KKK55501.1"/>
    </source>
</evidence>
<sequence length="136" mass="14962">VRREYPDLSPLQETTDDTANSCYFRWHVQRDALPGLLHALRSVGAMDLCIKEGRIHLLAVVEKCVEDEVIGKMSDALSGKTGHAVLRNELISGQQAMEFKGPADEAANVVRILTGIGVRTVLAIQYFVELEDIADA</sequence>
<gene>
    <name evidence="1" type="ORF">LCGC14_3073940</name>
</gene>
<accession>A0A0F8Z5Y9</accession>
<name>A0A0F8Z5Y9_9ZZZZ</name>
<reference evidence="1" key="1">
    <citation type="journal article" date="2015" name="Nature">
        <title>Complex archaea that bridge the gap between prokaryotes and eukaryotes.</title>
        <authorList>
            <person name="Spang A."/>
            <person name="Saw J.H."/>
            <person name="Jorgensen S.L."/>
            <person name="Zaremba-Niedzwiedzka K."/>
            <person name="Martijn J."/>
            <person name="Lind A.E."/>
            <person name="van Eijk R."/>
            <person name="Schleper C."/>
            <person name="Guy L."/>
            <person name="Ettema T.J."/>
        </authorList>
    </citation>
    <scope>NUCLEOTIDE SEQUENCE</scope>
</reference>
<organism evidence="1">
    <name type="scientific">marine sediment metagenome</name>
    <dbReference type="NCBI Taxonomy" id="412755"/>
    <lineage>
        <taxon>unclassified sequences</taxon>
        <taxon>metagenomes</taxon>
        <taxon>ecological metagenomes</taxon>
    </lineage>
</organism>
<protein>
    <submittedName>
        <fullName evidence="1">Uncharacterized protein</fullName>
    </submittedName>
</protein>
<proteinExistence type="predicted"/>
<comment type="caution">
    <text evidence="1">The sequence shown here is derived from an EMBL/GenBank/DDBJ whole genome shotgun (WGS) entry which is preliminary data.</text>
</comment>